<keyword evidence="1" id="KW-0863">Zinc-finger</keyword>
<feature type="non-terminal residue" evidence="4">
    <location>
        <position position="1"/>
    </location>
</feature>
<keyword evidence="1" id="KW-0479">Metal-binding</keyword>
<feature type="compositionally biased region" description="Polar residues" evidence="2">
    <location>
        <begin position="133"/>
        <end position="143"/>
    </location>
</feature>
<keyword evidence="5" id="KW-1185">Reference proteome</keyword>
<proteinExistence type="predicted"/>
<name>A0ABQ8DI55_BRANA</name>
<dbReference type="InterPro" id="IPR007527">
    <property type="entry name" value="Znf_SWIM"/>
</dbReference>
<protein>
    <recommendedName>
        <fullName evidence="3">SWIM-type domain-containing protein</fullName>
    </recommendedName>
</protein>
<comment type="caution">
    <text evidence="4">The sequence shown here is derived from an EMBL/GenBank/DDBJ whole genome shotgun (WGS) entry which is preliminary data.</text>
</comment>
<sequence length="143" mass="16683">ICQQDWTLHKKAIKEVENSWITSGDFEIVEFGNGYKVSLRSRRCACRKWDWFEIRCRHAVYAICENACYLTSKWKGLYMDGLRPKSGKFLVQNVLKHLLTEDLMEDQKPEENIPKCRSFNMKGHSQEQEAHDVSSTAPPTIQT</sequence>
<feature type="region of interest" description="Disordered" evidence="2">
    <location>
        <begin position="115"/>
        <end position="143"/>
    </location>
</feature>
<evidence type="ECO:0000313" key="5">
    <source>
        <dbReference type="Proteomes" id="UP000824890"/>
    </source>
</evidence>
<evidence type="ECO:0000313" key="4">
    <source>
        <dbReference type="EMBL" id="KAH0929034.1"/>
    </source>
</evidence>
<accession>A0ABQ8DI55</accession>
<dbReference type="Proteomes" id="UP000824890">
    <property type="component" value="Unassembled WGS sequence"/>
</dbReference>
<organism evidence="4 5">
    <name type="scientific">Brassica napus</name>
    <name type="common">Rape</name>
    <dbReference type="NCBI Taxonomy" id="3708"/>
    <lineage>
        <taxon>Eukaryota</taxon>
        <taxon>Viridiplantae</taxon>
        <taxon>Streptophyta</taxon>
        <taxon>Embryophyta</taxon>
        <taxon>Tracheophyta</taxon>
        <taxon>Spermatophyta</taxon>
        <taxon>Magnoliopsida</taxon>
        <taxon>eudicotyledons</taxon>
        <taxon>Gunneridae</taxon>
        <taxon>Pentapetalae</taxon>
        <taxon>rosids</taxon>
        <taxon>malvids</taxon>
        <taxon>Brassicales</taxon>
        <taxon>Brassicaceae</taxon>
        <taxon>Brassiceae</taxon>
        <taxon>Brassica</taxon>
    </lineage>
</organism>
<dbReference type="Pfam" id="PF04434">
    <property type="entry name" value="SWIM"/>
    <property type="match status" value="1"/>
</dbReference>
<dbReference type="EMBL" id="JAGKQM010000004">
    <property type="protein sequence ID" value="KAH0929034.1"/>
    <property type="molecule type" value="Genomic_DNA"/>
</dbReference>
<gene>
    <name evidence="4" type="ORF">HID58_014761</name>
</gene>
<keyword evidence="1" id="KW-0862">Zinc</keyword>
<feature type="domain" description="SWIM-type" evidence="3">
    <location>
        <begin position="35"/>
        <end position="67"/>
    </location>
</feature>
<dbReference type="PROSITE" id="PS50966">
    <property type="entry name" value="ZF_SWIM"/>
    <property type="match status" value="1"/>
</dbReference>
<evidence type="ECO:0000259" key="3">
    <source>
        <dbReference type="PROSITE" id="PS50966"/>
    </source>
</evidence>
<reference evidence="4 5" key="1">
    <citation type="submission" date="2021-05" db="EMBL/GenBank/DDBJ databases">
        <title>Genome Assembly of Synthetic Allotetraploid Brassica napus Reveals Homoeologous Exchanges between Subgenomes.</title>
        <authorList>
            <person name="Davis J.T."/>
        </authorList>
    </citation>
    <scope>NUCLEOTIDE SEQUENCE [LARGE SCALE GENOMIC DNA]</scope>
    <source>
        <strain evidence="5">cv. Da-Ae</strain>
        <tissue evidence="4">Seedling</tissue>
    </source>
</reference>
<evidence type="ECO:0000256" key="1">
    <source>
        <dbReference type="PROSITE-ProRule" id="PRU00325"/>
    </source>
</evidence>
<evidence type="ECO:0000256" key="2">
    <source>
        <dbReference type="SAM" id="MobiDB-lite"/>
    </source>
</evidence>